<dbReference type="EMBL" id="CP007493">
    <property type="protein sequence ID" value="AJB41790.1"/>
    <property type="molecule type" value="Genomic_DNA"/>
</dbReference>
<accession>A0A3G1A4Y7</accession>
<evidence type="ECO:0000313" key="2">
    <source>
        <dbReference type="EMBL" id="AJB41790.1"/>
    </source>
</evidence>
<feature type="transmembrane region" description="Helical" evidence="1">
    <location>
        <begin position="271"/>
        <end position="291"/>
    </location>
</feature>
<feature type="transmembrane region" description="Helical" evidence="1">
    <location>
        <begin position="151"/>
        <end position="171"/>
    </location>
</feature>
<reference evidence="3" key="1">
    <citation type="book" date="2010" name="EXTREMOPHILES" publisher="0:0-0">
        <title>Complete genome sequences of ten hyperthermophilic archaea reveal their metabolic capabilities and possible ecological roles.</title>
        <editorList>
            <person name="?"/>
        </editorList>
        <authorList>
            <person name="Ravin N.V."/>
            <person name="Mardanov A.V."/>
            <person name="Bonch-Osmolovskaya E.A."/>
            <person name="Skryabin K.G."/>
        </authorList>
    </citation>
    <scope>NUCLEOTIDE SEQUENCE [LARGE SCALE GENOMIC DNA]</scope>
    <source>
        <strain evidence="3">1505</strain>
    </source>
</reference>
<keyword evidence="1" id="KW-0472">Membrane</keyword>
<protein>
    <recommendedName>
        <fullName evidence="4">Cytochrome oxidase subunit I profile domain-containing protein</fullName>
    </recommendedName>
</protein>
<feature type="transmembrane region" description="Helical" evidence="1">
    <location>
        <begin position="377"/>
        <end position="397"/>
    </location>
</feature>
<dbReference type="RefSeq" id="WP_052886721.1">
    <property type="nucleotide sequence ID" value="NZ_CP007493.1"/>
</dbReference>
<proteinExistence type="predicted"/>
<gene>
    <name evidence="2" type="ORF">TCARB_0738</name>
</gene>
<feature type="transmembrane region" description="Helical" evidence="1">
    <location>
        <begin position="50"/>
        <end position="74"/>
    </location>
</feature>
<dbReference type="KEGG" id="tcb:TCARB_0738"/>
<dbReference type="GeneID" id="25406173"/>
<evidence type="ECO:0008006" key="4">
    <source>
        <dbReference type="Google" id="ProtNLM"/>
    </source>
</evidence>
<feature type="transmembrane region" description="Helical" evidence="1">
    <location>
        <begin position="239"/>
        <end position="265"/>
    </location>
</feature>
<sequence length="448" mass="50071">MKRPEYVDFLLIASLPVIVFLSLLSGPIAELGFKDFLFKIFSVKATEEDFAARVIMVYHVAAAIVMAGTLYLAVKYVDHDEKLRKPLLNLVTAGWIITVLSALVFAYFWRSPLVHGVYLLGLSLMFTGAVLFTYAMSPVRISWKEKTLEKVAAFTTAVALLGGVLMGAMYASHLGFSKEAHIYIIEEYSTREYRGLVSPQTPLQLLVTAHAHAAVAIWSTAIMFIGLKWSRLSEWKPRLYKWALIFQIFGVAVMFFGTTVVPIWRSIAHKIIFVGIAPLNITLLILWLRLADMLRNGGWRDPAKVGLFLVPIWMTLFVTSTGPIVASNLKTIRAVWPLRDEIAYNVAHWHMLSFVIASAMFFLYLDEFTNIVKDVSGWLLAFGGTLALAGTFVYELSPMFVMGSTDIAGASLSLKKAILPVMEVGLAASFAGFAIFTLWLLYRWIKTK</sequence>
<evidence type="ECO:0000313" key="3">
    <source>
        <dbReference type="Proteomes" id="UP000266720"/>
    </source>
</evidence>
<feature type="transmembrane region" description="Helical" evidence="1">
    <location>
        <begin position="417"/>
        <end position="442"/>
    </location>
</feature>
<feature type="transmembrane region" description="Helical" evidence="1">
    <location>
        <begin position="346"/>
        <end position="365"/>
    </location>
</feature>
<feature type="transmembrane region" description="Helical" evidence="1">
    <location>
        <begin position="203"/>
        <end position="227"/>
    </location>
</feature>
<feature type="transmembrane region" description="Helical" evidence="1">
    <location>
        <begin position="7"/>
        <end position="30"/>
    </location>
</feature>
<name>A0A3G1A4Y7_9CREN</name>
<dbReference type="Proteomes" id="UP000266720">
    <property type="component" value="Chromosome"/>
</dbReference>
<feature type="transmembrane region" description="Helical" evidence="1">
    <location>
        <begin position="303"/>
        <end position="326"/>
    </location>
</feature>
<feature type="transmembrane region" description="Helical" evidence="1">
    <location>
        <begin position="115"/>
        <end position="139"/>
    </location>
</feature>
<keyword evidence="1" id="KW-0812">Transmembrane</keyword>
<organism evidence="2 3">
    <name type="scientific">Thermofilum adornatum 1505</name>
    <dbReference type="NCBI Taxonomy" id="697581"/>
    <lineage>
        <taxon>Archaea</taxon>
        <taxon>Thermoproteota</taxon>
        <taxon>Thermoprotei</taxon>
        <taxon>Thermofilales</taxon>
        <taxon>Thermofilaceae</taxon>
        <taxon>Thermofilum</taxon>
    </lineage>
</organism>
<evidence type="ECO:0000256" key="1">
    <source>
        <dbReference type="SAM" id="Phobius"/>
    </source>
</evidence>
<feature type="transmembrane region" description="Helical" evidence="1">
    <location>
        <begin position="86"/>
        <end position="109"/>
    </location>
</feature>
<keyword evidence="1" id="KW-1133">Transmembrane helix</keyword>
<dbReference type="AlphaFoldDB" id="A0A3G1A4Y7"/>